<feature type="domain" description="C2H2-type" evidence="13">
    <location>
        <begin position="128"/>
        <end position="155"/>
    </location>
</feature>
<gene>
    <name evidence="14" type="ORF">CLODIP_2_CD05795</name>
</gene>
<comment type="similarity">
    <text evidence="2">Belongs to the krueppel C2H2-type zinc-finger protein family.</text>
</comment>
<dbReference type="FunFam" id="3.30.160.60:FF:002343">
    <property type="entry name" value="Zinc finger protein 33A"/>
    <property type="match status" value="2"/>
</dbReference>
<dbReference type="SMART" id="SM00355">
    <property type="entry name" value="ZnF_C2H2"/>
    <property type="match status" value="7"/>
</dbReference>
<keyword evidence="6" id="KW-0862">Zinc</keyword>
<dbReference type="FunFam" id="3.30.160.60:FF:000557">
    <property type="entry name" value="zinc finger and SCAN domain-containing protein 29"/>
    <property type="match status" value="1"/>
</dbReference>
<evidence type="ECO:0000256" key="5">
    <source>
        <dbReference type="ARBA" id="ARBA00022771"/>
    </source>
</evidence>
<dbReference type="FunFam" id="3.30.160.60:FF:001480">
    <property type="entry name" value="Si:cabz01071911.3"/>
    <property type="match status" value="1"/>
</dbReference>
<feature type="domain" description="C2H2-type" evidence="13">
    <location>
        <begin position="268"/>
        <end position="295"/>
    </location>
</feature>
<keyword evidence="4" id="KW-0677">Repeat</keyword>
<dbReference type="Proteomes" id="UP000494165">
    <property type="component" value="Unassembled WGS sequence"/>
</dbReference>
<evidence type="ECO:0000256" key="11">
    <source>
        <dbReference type="PROSITE-ProRule" id="PRU00042"/>
    </source>
</evidence>
<keyword evidence="7" id="KW-0805">Transcription regulation</keyword>
<sequence length="363" mass="40440">MNQMYPTGYKCELVNKKSSGKGAHLCKCGAAFNNSSELKSHHSQAHHKEIEATAGAATRKGCDICGAEIVNRNKKRFQNRTRCQNCIDDCLASQGMKGRYQRRPPCPQKCKNCNGSGVIFEGRDDKPFHCTLCNNTFSRYSSLWSHKRLHSGDKPFACDQCDASFAKQAYLKNHKRVHSGEKPFKCSTCGQEFSQGPHLKNHERIHTGERPYVCEICQKRFSRHSTLWNHRRIHTGEKPYRCDICGSSFSQGTHLKNHRKVHTGERPFRCDICDVGFSDRFTLKRHRNVHGGANGGGGSSSNSNQGPEESTGPSLVDLYKCELSSLPLTLLHASHGLSKQIGCRLCAAAGLHTISEFTAPMAN</sequence>
<evidence type="ECO:0000256" key="6">
    <source>
        <dbReference type="ARBA" id="ARBA00022833"/>
    </source>
</evidence>
<protein>
    <recommendedName>
        <fullName evidence="13">C2H2-type domain-containing protein</fullName>
    </recommendedName>
</protein>
<feature type="region of interest" description="Disordered" evidence="12">
    <location>
        <begin position="288"/>
        <end position="313"/>
    </location>
</feature>
<dbReference type="InterPro" id="IPR036236">
    <property type="entry name" value="Znf_C2H2_sf"/>
</dbReference>
<evidence type="ECO:0000256" key="1">
    <source>
        <dbReference type="ARBA" id="ARBA00004123"/>
    </source>
</evidence>
<feature type="domain" description="C2H2-type" evidence="13">
    <location>
        <begin position="240"/>
        <end position="267"/>
    </location>
</feature>
<dbReference type="SUPFAM" id="SSF57667">
    <property type="entry name" value="beta-beta-alpha zinc fingers"/>
    <property type="match status" value="3"/>
</dbReference>
<reference evidence="14 15" key="1">
    <citation type="submission" date="2020-04" db="EMBL/GenBank/DDBJ databases">
        <authorList>
            <person name="Alioto T."/>
            <person name="Alioto T."/>
            <person name="Gomez Garrido J."/>
        </authorList>
    </citation>
    <scope>NUCLEOTIDE SEQUENCE [LARGE SCALE GENOMIC DNA]</scope>
</reference>
<dbReference type="PROSITE" id="PS00028">
    <property type="entry name" value="ZINC_FINGER_C2H2_1"/>
    <property type="match status" value="6"/>
</dbReference>
<dbReference type="PROSITE" id="PS50157">
    <property type="entry name" value="ZINC_FINGER_C2H2_2"/>
    <property type="match status" value="7"/>
</dbReference>
<comment type="subcellular location">
    <subcellularLocation>
        <location evidence="1">Nucleus</location>
    </subcellularLocation>
</comment>
<dbReference type="OrthoDB" id="3437960at2759"/>
<evidence type="ECO:0000256" key="3">
    <source>
        <dbReference type="ARBA" id="ARBA00022723"/>
    </source>
</evidence>
<feature type="domain" description="C2H2-type" evidence="13">
    <location>
        <begin position="212"/>
        <end position="239"/>
    </location>
</feature>
<keyword evidence="8" id="KW-0238">DNA-binding</keyword>
<dbReference type="FunFam" id="3.30.160.60:FF:001289">
    <property type="entry name" value="Zinc finger protein 574"/>
    <property type="match status" value="1"/>
</dbReference>
<proteinExistence type="inferred from homology"/>
<evidence type="ECO:0000256" key="4">
    <source>
        <dbReference type="ARBA" id="ARBA00022737"/>
    </source>
</evidence>
<evidence type="ECO:0000256" key="9">
    <source>
        <dbReference type="ARBA" id="ARBA00023163"/>
    </source>
</evidence>
<keyword evidence="5 11" id="KW-0863">Zinc-finger</keyword>
<name>A0A8S1E004_9INSE</name>
<feature type="domain" description="C2H2-type" evidence="13">
    <location>
        <begin position="156"/>
        <end position="183"/>
    </location>
</feature>
<dbReference type="GO" id="GO:0008270">
    <property type="term" value="F:zinc ion binding"/>
    <property type="evidence" value="ECO:0007669"/>
    <property type="project" value="UniProtKB-KW"/>
</dbReference>
<dbReference type="Pfam" id="PF00096">
    <property type="entry name" value="zf-C2H2"/>
    <property type="match status" value="6"/>
</dbReference>
<keyword evidence="10" id="KW-0539">Nucleus</keyword>
<keyword evidence="3" id="KW-0479">Metal-binding</keyword>
<evidence type="ECO:0000313" key="14">
    <source>
        <dbReference type="EMBL" id="CAB3385759.1"/>
    </source>
</evidence>
<organism evidence="14 15">
    <name type="scientific">Cloeon dipterum</name>
    <dbReference type="NCBI Taxonomy" id="197152"/>
    <lineage>
        <taxon>Eukaryota</taxon>
        <taxon>Metazoa</taxon>
        <taxon>Ecdysozoa</taxon>
        <taxon>Arthropoda</taxon>
        <taxon>Hexapoda</taxon>
        <taxon>Insecta</taxon>
        <taxon>Pterygota</taxon>
        <taxon>Palaeoptera</taxon>
        <taxon>Ephemeroptera</taxon>
        <taxon>Pisciforma</taxon>
        <taxon>Baetidae</taxon>
        <taxon>Cloeon</taxon>
    </lineage>
</organism>
<evidence type="ECO:0000256" key="12">
    <source>
        <dbReference type="SAM" id="MobiDB-lite"/>
    </source>
</evidence>
<evidence type="ECO:0000259" key="13">
    <source>
        <dbReference type="PROSITE" id="PS50157"/>
    </source>
</evidence>
<dbReference type="EMBL" id="CADEPI010000432">
    <property type="protein sequence ID" value="CAB3385759.1"/>
    <property type="molecule type" value="Genomic_DNA"/>
</dbReference>
<dbReference type="PANTHER" id="PTHR24394">
    <property type="entry name" value="ZINC FINGER PROTEIN"/>
    <property type="match status" value="1"/>
</dbReference>
<feature type="domain" description="C2H2-type" evidence="13">
    <location>
        <begin position="184"/>
        <end position="211"/>
    </location>
</feature>
<dbReference type="InterPro" id="IPR013087">
    <property type="entry name" value="Znf_C2H2_type"/>
</dbReference>
<dbReference type="GO" id="GO:0000981">
    <property type="term" value="F:DNA-binding transcription factor activity, RNA polymerase II-specific"/>
    <property type="evidence" value="ECO:0007669"/>
    <property type="project" value="TreeGrafter"/>
</dbReference>
<feature type="domain" description="C2H2-type" evidence="13">
    <location>
        <begin position="9"/>
        <end position="51"/>
    </location>
</feature>
<dbReference type="PANTHER" id="PTHR24394:SF44">
    <property type="entry name" value="ZINC FINGER PROTEIN 271-LIKE"/>
    <property type="match status" value="1"/>
</dbReference>
<dbReference type="AlphaFoldDB" id="A0A8S1E004"/>
<dbReference type="Gene3D" id="3.30.160.60">
    <property type="entry name" value="Classic Zinc Finger"/>
    <property type="match status" value="6"/>
</dbReference>
<evidence type="ECO:0000256" key="2">
    <source>
        <dbReference type="ARBA" id="ARBA00006991"/>
    </source>
</evidence>
<keyword evidence="15" id="KW-1185">Reference proteome</keyword>
<evidence type="ECO:0000313" key="15">
    <source>
        <dbReference type="Proteomes" id="UP000494165"/>
    </source>
</evidence>
<evidence type="ECO:0000256" key="7">
    <source>
        <dbReference type="ARBA" id="ARBA00023015"/>
    </source>
</evidence>
<dbReference type="GO" id="GO:0003677">
    <property type="term" value="F:DNA binding"/>
    <property type="evidence" value="ECO:0007669"/>
    <property type="project" value="UniProtKB-KW"/>
</dbReference>
<accession>A0A8S1E004</accession>
<keyword evidence="9" id="KW-0804">Transcription</keyword>
<comment type="caution">
    <text evidence="14">The sequence shown here is derived from an EMBL/GenBank/DDBJ whole genome shotgun (WGS) entry which is preliminary data.</text>
</comment>
<evidence type="ECO:0000256" key="10">
    <source>
        <dbReference type="ARBA" id="ARBA00023242"/>
    </source>
</evidence>
<evidence type="ECO:0000256" key="8">
    <source>
        <dbReference type="ARBA" id="ARBA00023125"/>
    </source>
</evidence>
<dbReference type="GO" id="GO:0005634">
    <property type="term" value="C:nucleus"/>
    <property type="evidence" value="ECO:0007669"/>
    <property type="project" value="UniProtKB-SubCell"/>
</dbReference>